<evidence type="ECO:0000256" key="1">
    <source>
        <dbReference type="SAM" id="MobiDB-lite"/>
    </source>
</evidence>
<name>Q3KNB5_MOUSE</name>
<evidence type="ECO:0000313" key="3">
    <source>
        <dbReference type="MGI" id="MGI:3618860"/>
    </source>
</evidence>
<dbReference type="MGI" id="MGI:3618860">
    <property type="gene designation" value="BC107364"/>
</dbReference>
<proteinExistence type="evidence at transcript level"/>
<feature type="compositionally biased region" description="Polar residues" evidence="1">
    <location>
        <begin position="49"/>
        <end position="62"/>
    </location>
</feature>
<dbReference type="AGR" id="MGI:3618860"/>
<protein>
    <submittedName>
        <fullName evidence="2">BC107364 protein</fullName>
    </submittedName>
</protein>
<reference evidence="2" key="1">
    <citation type="journal article" date="2004" name="Genome Res.">
        <title>The status, quality, and expansion of the NIH full-length cDNA project: the Mammalian Gene Collection (MGC).</title>
        <authorList>
            <consortium name="The MGC Project Team"/>
            <person name="Gerhard D.S."/>
            <person name="Wagner L."/>
            <person name="Feingold E.A."/>
            <person name="Shenmen C.M."/>
            <person name="Grouse L.H."/>
            <person name="Schuler G."/>
            <person name="Klein S.L."/>
            <person name="Old S."/>
            <person name="Rasooly R."/>
            <person name="Good P."/>
            <person name="Guyer M."/>
            <person name="Peck A.M."/>
            <person name="Derge J.G."/>
            <person name="Lipman D."/>
            <person name="Collins F.S."/>
            <person name="Jang W."/>
            <person name="Sherry S."/>
            <person name="Feolo M."/>
            <person name="Misquitta L."/>
            <person name="Lee E."/>
            <person name="Rotmistrovsky K."/>
            <person name="Greenhut S.F."/>
            <person name="Schaefer C.F."/>
            <person name="Buetow K."/>
            <person name="Bonner T.I."/>
            <person name="Haussler D."/>
            <person name="Kent J."/>
            <person name="Kiekhaus M."/>
            <person name="Furey T."/>
            <person name="Brent M."/>
            <person name="Prange C."/>
            <person name="Schreiber K."/>
            <person name="Shapiro N."/>
            <person name="Bhat N.K."/>
            <person name="Hopkins R.F."/>
            <person name="Hsie F."/>
            <person name="Driscoll T."/>
            <person name="Soares M.B."/>
            <person name="Casavant T.L."/>
            <person name="Scheetz T.E."/>
            <person name="Brown-stein M.J."/>
            <person name="Usdin T.B."/>
            <person name="Toshiyuki S."/>
            <person name="Carninci P."/>
            <person name="Piao Y."/>
            <person name="Dudekula D.B."/>
            <person name="Ko M.S."/>
            <person name="Kawakami K."/>
            <person name="Suzuki Y."/>
            <person name="Sugano S."/>
            <person name="Gruber C.E."/>
            <person name="Smith M.R."/>
            <person name="Simmons B."/>
            <person name="Moore T."/>
            <person name="Waterman R."/>
            <person name="Johnson S.L."/>
            <person name="Ruan Y."/>
            <person name="Wei C.L."/>
            <person name="Mathavan S."/>
            <person name="Gunaratne P.H."/>
            <person name="Wu J."/>
            <person name="Garcia A.M."/>
            <person name="Hulyk S.W."/>
            <person name="Fuh E."/>
            <person name="Yuan Y."/>
            <person name="Sneed A."/>
            <person name="Kowis C."/>
            <person name="Hodgson A."/>
            <person name="Muzny D.M."/>
            <person name="McPherson J."/>
            <person name="Gibbs R.A."/>
            <person name="Fahey J."/>
            <person name="Helton E."/>
            <person name="Ketteman M."/>
            <person name="Madan A."/>
            <person name="Rodrigues S."/>
            <person name="Sanchez A."/>
            <person name="Whiting M."/>
            <person name="Madari A."/>
            <person name="Young A.C."/>
            <person name="Wetherby K.D."/>
            <person name="Granite S.J."/>
            <person name="Kwong P.N."/>
            <person name="Brinkley C.P."/>
            <person name="Pearson R.L."/>
            <person name="Bouffard G.G."/>
            <person name="Blakesly R.W."/>
            <person name="Green E.D."/>
            <person name="Dickson M.C."/>
            <person name="Rodriguez A.C."/>
            <person name="Grimwood J."/>
            <person name="Schmutz J."/>
            <person name="Myers R.M."/>
            <person name="Butterfield Y.S."/>
            <person name="Griffith M."/>
            <person name="Griffith O.L."/>
            <person name="Krzywinski M.I."/>
            <person name="Liao N."/>
            <person name="Morin R."/>
            <person name="Morrin R."/>
            <person name="Palmquist D."/>
            <person name="Petrescu A.S."/>
            <person name="Skalska U."/>
            <person name="Smailus D.E."/>
            <person name="Stott J.M."/>
            <person name="Schnerch A."/>
            <person name="Schein J.E."/>
            <person name="Jones S.J."/>
            <person name="Holt R.A."/>
            <person name="Baross A."/>
            <person name="Marra M.A."/>
            <person name="Clifton S."/>
            <person name="Makowski K.A."/>
            <person name="Bosak S."/>
            <person name="Malek J."/>
        </authorList>
    </citation>
    <scope>NUCLEOTIDE SEQUENCE [LARGE SCALE MRNA]</scope>
    <source>
        <tissue evidence="2">PCR rescued clones</tissue>
    </source>
</reference>
<feature type="region of interest" description="Disordered" evidence="1">
    <location>
        <begin position="49"/>
        <end position="75"/>
    </location>
</feature>
<accession>Q3KNB5</accession>
<gene>
    <name evidence="2 3" type="primary">BC107364</name>
</gene>
<dbReference type="EMBL" id="BC107365">
    <property type="protein sequence ID" value="AAI07366.1"/>
    <property type="molecule type" value="mRNA"/>
</dbReference>
<sequence>MLRRVVLAAKPRLGGVRLQNRSRGKEKFNPEIELLACLNRKPDNQTDCPNHLKSASLTQTKTGPHRSELQCPKANSRGRQRYKKLWIRFCQHVYIPWCPRKPEEGIRSPETGVIDWSLWFCHHDTSGSVSLMDFSTCCGS</sequence>
<evidence type="ECO:0000313" key="2">
    <source>
        <dbReference type="EMBL" id="AAI07366.1"/>
    </source>
</evidence>
<organism evidence="2">
    <name type="scientific">Mus musculus</name>
    <name type="common">Mouse</name>
    <dbReference type="NCBI Taxonomy" id="10090"/>
    <lineage>
        <taxon>Eukaryota</taxon>
        <taxon>Metazoa</taxon>
        <taxon>Chordata</taxon>
        <taxon>Craniata</taxon>
        <taxon>Vertebrata</taxon>
        <taxon>Euteleostomi</taxon>
        <taxon>Mammalia</taxon>
        <taxon>Eutheria</taxon>
        <taxon>Euarchontoglires</taxon>
        <taxon>Glires</taxon>
        <taxon>Rodentia</taxon>
        <taxon>Myomorpha</taxon>
        <taxon>Muroidea</taxon>
        <taxon>Muridae</taxon>
        <taxon>Murinae</taxon>
        <taxon>Mus</taxon>
        <taxon>Mus</taxon>
    </lineage>
</organism>
<dbReference type="AlphaFoldDB" id="Q3KNB5"/>